<dbReference type="AlphaFoldDB" id="A0A1R2CZ29"/>
<evidence type="ECO:0000313" key="2">
    <source>
        <dbReference type="Proteomes" id="UP000187209"/>
    </source>
</evidence>
<dbReference type="Proteomes" id="UP000187209">
    <property type="component" value="Unassembled WGS sequence"/>
</dbReference>
<organism evidence="1 2">
    <name type="scientific">Stentor coeruleus</name>
    <dbReference type="NCBI Taxonomy" id="5963"/>
    <lineage>
        <taxon>Eukaryota</taxon>
        <taxon>Sar</taxon>
        <taxon>Alveolata</taxon>
        <taxon>Ciliophora</taxon>
        <taxon>Postciliodesmatophora</taxon>
        <taxon>Heterotrichea</taxon>
        <taxon>Heterotrichida</taxon>
        <taxon>Stentoridae</taxon>
        <taxon>Stentor</taxon>
    </lineage>
</organism>
<gene>
    <name evidence="1" type="ORF">SteCoe_2598</name>
</gene>
<evidence type="ECO:0000313" key="1">
    <source>
        <dbReference type="EMBL" id="OMJ94259.1"/>
    </source>
</evidence>
<protein>
    <submittedName>
        <fullName evidence="1">Uncharacterized protein</fullName>
    </submittedName>
</protein>
<sequence length="210" mass="23909">MYLHILPRPNSNHTGRRTRKLDFWNRLHTSIPVKRKTHKPIHILKVGSVLKSQQISNKIIAPVYFPSSSALPSKSRALKTPNSTHTKQFSILSFDDLLLLEEDLFKEKPHFRLKTNEVRRTRKDNGSIIELKGIKMNFSSGKSVENKNLRPASNKSFVRVGKNPISFSRRAYSVNKSSGEMAKNDTPGPWDNGLDNLNNVQKSLDYDIGC</sequence>
<proteinExistence type="predicted"/>
<accession>A0A1R2CZ29</accession>
<comment type="caution">
    <text evidence="1">The sequence shown here is derived from an EMBL/GenBank/DDBJ whole genome shotgun (WGS) entry which is preliminary data.</text>
</comment>
<dbReference type="EMBL" id="MPUH01000029">
    <property type="protein sequence ID" value="OMJ94259.1"/>
    <property type="molecule type" value="Genomic_DNA"/>
</dbReference>
<name>A0A1R2CZ29_9CILI</name>
<reference evidence="1 2" key="1">
    <citation type="submission" date="2016-11" db="EMBL/GenBank/DDBJ databases">
        <title>The macronuclear genome of Stentor coeruleus: a giant cell with tiny introns.</title>
        <authorList>
            <person name="Slabodnick M."/>
            <person name="Ruby J.G."/>
            <person name="Reiff S.B."/>
            <person name="Swart E.C."/>
            <person name="Gosai S."/>
            <person name="Prabakaran S."/>
            <person name="Witkowska E."/>
            <person name="Larue G.E."/>
            <person name="Fisher S."/>
            <person name="Freeman R.M."/>
            <person name="Gunawardena J."/>
            <person name="Chu W."/>
            <person name="Stover N.A."/>
            <person name="Gregory B.D."/>
            <person name="Nowacki M."/>
            <person name="Derisi J."/>
            <person name="Roy S.W."/>
            <person name="Marshall W.F."/>
            <person name="Sood P."/>
        </authorList>
    </citation>
    <scope>NUCLEOTIDE SEQUENCE [LARGE SCALE GENOMIC DNA]</scope>
    <source>
        <strain evidence="1">WM001</strain>
    </source>
</reference>
<keyword evidence="2" id="KW-1185">Reference proteome</keyword>